<dbReference type="RefSeq" id="WP_281895174.1">
    <property type="nucleotide sequence ID" value="NZ_BSDI01000010.1"/>
</dbReference>
<dbReference type="EMBL" id="BSDI01000010">
    <property type="protein sequence ID" value="GLH97361.1"/>
    <property type="molecule type" value="Genomic_DNA"/>
</dbReference>
<feature type="compositionally biased region" description="Low complexity" evidence="1">
    <location>
        <begin position="51"/>
        <end position="72"/>
    </location>
</feature>
<proteinExistence type="predicted"/>
<evidence type="ECO:0000313" key="2">
    <source>
        <dbReference type="EMBL" id="GLH97361.1"/>
    </source>
</evidence>
<gene>
    <name evidence="2" type="ORF">Pa4123_26360</name>
</gene>
<name>A0ABQ5QRV4_9ACTN</name>
<sequence>MSYQVIANTTWTLLRGTDIQVLHAEGHNVPVDGDEVLMALAKRRLDNPDASEVSVPTSSGTTVTLHTRTVPT</sequence>
<evidence type="ECO:0000256" key="1">
    <source>
        <dbReference type="SAM" id="MobiDB-lite"/>
    </source>
</evidence>
<protein>
    <submittedName>
        <fullName evidence="2">Uncharacterized protein</fullName>
    </submittedName>
</protein>
<keyword evidence="3" id="KW-1185">Reference proteome</keyword>
<comment type="caution">
    <text evidence="2">The sequence shown here is derived from an EMBL/GenBank/DDBJ whole genome shotgun (WGS) entry which is preliminary data.</text>
</comment>
<dbReference type="Proteomes" id="UP001144280">
    <property type="component" value="Unassembled WGS sequence"/>
</dbReference>
<organism evidence="2 3">
    <name type="scientific">Phytohabitans aurantiacus</name>
    <dbReference type="NCBI Taxonomy" id="3016789"/>
    <lineage>
        <taxon>Bacteria</taxon>
        <taxon>Bacillati</taxon>
        <taxon>Actinomycetota</taxon>
        <taxon>Actinomycetes</taxon>
        <taxon>Micromonosporales</taxon>
        <taxon>Micromonosporaceae</taxon>
    </lineage>
</organism>
<reference evidence="2" key="1">
    <citation type="submission" date="2022-12" db="EMBL/GenBank/DDBJ databases">
        <title>New Phytohabitans aurantiacus sp. RD004123 nov., an actinomycete isolated from soil.</title>
        <authorList>
            <person name="Triningsih D.W."/>
            <person name="Harunari E."/>
            <person name="Igarashi Y."/>
        </authorList>
    </citation>
    <scope>NUCLEOTIDE SEQUENCE</scope>
    <source>
        <strain evidence="2">RD004123</strain>
    </source>
</reference>
<accession>A0ABQ5QRV4</accession>
<feature type="region of interest" description="Disordered" evidence="1">
    <location>
        <begin position="49"/>
        <end position="72"/>
    </location>
</feature>
<evidence type="ECO:0000313" key="3">
    <source>
        <dbReference type="Proteomes" id="UP001144280"/>
    </source>
</evidence>